<dbReference type="EMBL" id="CP114883">
    <property type="protein sequence ID" value="WBB05671.1"/>
    <property type="molecule type" value="Genomic_DNA"/>
</dbReference>
<dbReference type="InterPro" id="IPR002052">
    <property type="entry name" value="DNA_methylase_N6_adenine_CS"/>
</dbReference>
<dbReference type="Gene3D" id="1.20.1260.30">
    <property type="match status" value="1"/>
</dbReference>
<evidence type="ECO:0000256" key="6">
    <source>
        <dbReference type="ARBA" id="ARBA00022747"/>
    </source>
</evidence>
<dbReference type="GO" id="GO:0009007">
    <property type="term" value="F:site-specific DNA-methyltransferase (adenine-specific) activity"/>
    <property type="evidence" value="ECO:0007669"/>
    <property type="project" value="UniProtKB-EC"/>
</dbReference>
<dbReference type="PANTHER" id="PTHR42933:SF1">
    <property type="entry name" value="SITE-SPECIFIC DNA-METHYLTRANSFERASE (ADENINE-SPECIFIC)"/>
    <property type="match status" value="1"/>
</dbReference>
<evidence type="ECO:0000256" key="5">
    <source>
        <dbReference type="ARBA" id="ARBA00022691"/>
    </source>
</evidence>
<protein>
    <recommendedName>
        <fullName evidence="2">site-specific DNA-methyltransferase (adenine-specific)</fullName>
        <ecNumber evidence="2">2.1.1.72</ecNumber>
    </recommendedName>
</protein>
<comment type="catalytic activity">
    <reaction evidence="7">
        <text>a 2'-deoxyadenosine in DNA + S-adenosyl-L-methionine = an N(6)-methyl-2'-deoxyadenosine in DNA + S-adenosyl-L-homocysteine + H(+)</text>
        <dbReference type="Rhea" id="RHEA:15197"/>
        <dbReference type="Rhea" id="RHEA-COMP:12418"/>
        <dbReference type="Rhea" id="RHEA-COMP:12419"/>
        <dbReference type="ChEBI" id="CHEBI:15378"/>
        <dbReference type="ChEBI" id="CHEBI:57856"/>
        <dbReference type="ChEBI" id="CHEBI:59789"/>
        <dbReference type="ChEBI" id="CHEBI:90615"/>
        <dbReference type="ChEBI" id="CHEBI:90616"/>
        <dbReference type="EC" id="2.1.1.72"/>
    </reaction>
</comment>
<dbReference type="InterPro" id="IPR051537">
    <property type="entry name" value="DNA_Adenine_Mtase"/>
</dbReference>
<dbReference type="InterPro" id="IPR029063">
    <property type="entry name" value="SAM-dependent_MTases_sf"/>
</dbReference>
<dbReference type="PANTHER" id="PTHR42933">
    <property type="entry name" value="SLR6095 PROTEIN"/>
    <property type="match status" value="1"/>
</dbReference>
<feature type="domain" description="N6 adenine-specific DNA methyltransferase N-terminal" evidence="9">
    <location>
        <begin position="12"/>
        <end position="162"/>
    </location>
</feature>
<dbReference type="NCBIfam" id="TIGR00497">
    <property type="entry name" value="hsdM"/>
    <property type="match status" value="1"/>
</dbReference>
<evidence type="ECO:0000256" key="2">
    <source>
        <dbReference type="ARBA" id="ARBA00011900"/>
    </source>
</evidence>
<gene>
    <name evidence="10" type="ORF">O6R09_04975</name>
</gene>
<keyword evidence="6" id="KW-0680">Restriction system</keyword>
<proteinExistence type="inferred from homology"/>
<dbReference type="Pfam" id="PF12161">
    <property type="entry name" value="HsdM_N"/>
    <property type="match status" value="1"/>
</dbReference>
<accession>A0ABY7LWG7</accession>
<dbReference type="RefSeq" id="WP_269725440.1">
    <property type="nucleotide sequence ID" value="NZ_CP114883.1"/>
</dbReference>
<evidence type="ECO:0000259" key="9">
    <source>
        <dbReference type="Pfam" id="PF12161"/>
    </source>
</evidence>
<evidence type="ECO:0000259" key="8">
    <source>
        <dbReference type="Pfam" id="PF02384"/>
    </source>
</evidence>
<reference evidence="10 11" key="1">
    <citation type="submission" date="2022-12" db="EMBL/GenBank/DDBJ databases">
        <title>Streptococcus alactolyticus LGM, complete genome.</title>
        <authorList>
            <person name="Liu Z."/>
            <person name="Mu C."/>
            <person name="Zhu W."/>
        </authorList>
    </citation>
    <scope>NUCLEOTIDE SEQUENCE [LARGE SCALE GENOMIC DNA]</scope>
    <source>
        <strain evidence="10 11">LGM</strain>
    </source>
</reference>
<dbReference type="PRINTS" id="PR00507">
    <property type="entry name" value="N12N6MTFRASE"/>
</dbReference>
<dbReference type="InterPro" id="IPR004546">
    <property type="entry name" value="Restrct_endonuc_T1M"/>
</dbReference>
<evidence type="ECO:0000256" key="3">
    <source>
        <dbReference type="ARBA" id="ARBA00022603"/>
    </source>
</evidence>
<evidence type="ECO:0000313" key="11">
    <source>
        <dbReference type="Proteomes" id="UP001212085"/>
    </source>
</evidence>
<dbReference type="Proteomes" id="UP001212085">
    <property type="component" value="Chromosome"/>
</dbReference>
<evidence type="ECO:0000256" key="1">
    <source>
        <dbReference type="ARBA" id="ARBA00006594"/>
    </source>
</evidence>
<evidence type="ECO:0000256" key="4">
    <source>
        <dbReference type="ARBA" id="ARBA00022679"/>
    </source>
</evidence>
<sequence length="530" mass="59952">MAQENNSQNLYQSLWNAADILRGKMDANEYKSYLLGLIFYKHLSDKLLLEVCDDLDEPFESLAQAQALYEASLADEDLRDDLLEDLSDVLGYTMAPQLTFTALVSKVYNSDFQLEDLAQGFRDIEQSNEIFENLFEDIDLYSKRLGPTPQKQNQVISELIKELNELNLSDHDGDILGDAYEYLIGQFASDSGKKAGEFYTPQAVSHLMTQIVFLGREHQKGMTLYDPTMGSGSLLLNAKRYSKEASTVRYFGQEINASTFNLARMNMMLHGVPIENQKLHIGDTLDKDWPSDEPTDFDGVLMNPPYSQKWSGDAGFLQDPRFSSYGVLAPKSKADFAFLLHGFYHLKHTGIMAIVLPHGVLFRGNAEQKIRKHLLEEGAIDTIIGLPTNIFYNTSIPTTVIILKKNRTTKDVFFIDASKEFDKGKNQNVMTDEHIAKILAAYQDRQDIDKFAHLANFDEIVENDYNLNIPRYVDTFEEEPVIPLPDLADQLADTDKQIAETTAKLESMLTQLVGTNPDAQNELADFLAKW</sequence>
<name>A0ABY7LWG7_STRAY</name>
<keyword evidence="11" id="KW-1185">Reference proteome</keyword>
<dbReference type="Pfam" id="PF02384">
    <property type="entry name" value="N6_Mtase"/>
    <property type="match status" value="1"/>
</dbReference>
<feature type="domain" description="DNA methylase adenine-specific" evidence="8">
    <location>
        <begin position="172"/>
        <end position="479"/>
    </location>
</feature>
<keyword evidence="3 10" id="KW-0489">Methyltransferase</keyword>
<evidence type="ECO:0000313" key="10">
    <source>
        <dbReference type="EMBL" id="WBB05671.1"/>
    </source>
</evidence>
<keyword evidence="4 10" id="KW-0808">Transferase</keyword>
<dbReference type="Gene3D" id="3.40.50.150">
    <property type="entry name" value="Vaccinia Virus protein VP39"/>
    <property type="match status" value="1"/>
</dbReference>
<dbReference type="InterPro" id="IPR038333">
    <property type="entry name" value="T1MK-like_N_sf"/>
</dbReference>
<dbReference type="InterPro" id="IPR022749">
    <property type="entry name" value="D12N6_MeTrfase_N"/>
</dbReference>
<dbReference type="InterPro" id="IPR003356">
    <property type="entry name" value="DNA_methylase_A-5"/>
</dbReference>
<keyword evidence="5" id="KW-0949">S-adenosyl-L-methionine</keyword>
<dbReference type="SUPFAM" id="SSF53335">
    <property type="entry name" value="S-adenosyl-L-methionine-dependent methyltransferases"/>
    <property type="match status" value="1"/>
</dbReference>
<dbReference type="PROSITE" id="PS00092">
    <property type="entry name" value="N6_MTASE"/>
    <property type="match status" value="1"/>
</dbReference>
<dbReference type="GO" id="GO:0032259">
    <property type="term" value="P:methylation"/>
    <property type="evidence" value="ECO:0007669"/>
    <property type="project" value="UniProtKB-KW"/>
</dbReference>
<comment type="similarity">
    <text evidence="1">Belongs to the N(4)/N(6)-methyltransferase family.</text>
</comment>
<organism evidence="10 11">
    <name type="scientific">Streptococcus alactolyticus</name>
    <dbReference type="NCBI Taxonomy" id="29389"/>
    <lineage>
        <taxon>Bacteria</taxon>
        <taxon>Bacillati</taxon>
        <taxon>Bacillota</taxon>
        <taxon>Bacilli</taxon>
        <taxon>Lactobacillales</taxon>
        <taxon>Streptococcaceae</taxon>
        <taxon>Streptococcus</taxon>
    </lineage>
</organism>
<dbReference type="EC" id="2.1.1.72" evidence="2"/>
<evidence type="ECO:0000256" key="7">
    <source>
        <dbReference type="ARBA" id="ARBA00047942"/>
    </source>
</evidence>